<evidence type="ECO:0000313" key="1">
    <source>
        <dbReference type="EMBL" id="BBX15236.1"/>
    </source>
</evidence>
<protein>
    <submittedName>
        <fullName evidence="1">Serine recombinase</fullName>
    </submittedName>
</protein>
<dbReference type="Pfam" id="PF00239">
    <property type="entry name" value="Resolvase"/>
    <property type="match status" value="1"/>
</dbReference>
<dbReference type="Proteomes" id="UP000467006">
    <property type="component" value="Chromosome"/>
</dbReference>
<dbReference type="GO" id="GO:0000150">
    <property type="term" value="F:DNA strand exchange activity"/>
    <property type="evidence" value="ECO:0007669"/>
    <property type="project" value="InterPro"/>
</dbReference>
<dbReference type="OrthoDB" id="4500247at2"/>
<dbReference type="Gene3D" id="3.40.50.1390">
    <property type="entry name" value="Resolvase, N-terminal catalytic domain"/>
    <property type="match status" value="1"/>
</dbReference>
<dbReference type="InterPro" id="IPR036162">
    <property type="entry name" value="Resolvase-like_N_sf"/>
</dbReference>
<gene>
    <name evidence="1" type="ORF">MDUV_00960</name>
</gene>
<dbReference type="SUPFAM" id="SSF53041">
    <property type="entry name" value="Resolvase-like"/>
    <property type="match status" value="1"/>
</dbReference>
<keyword evidence="2" id="KW-1185">Reference proteome</keyword>
<dbReference type="InterPro" id="IPR038109">
    <property type="entry name" value="DNA_bind_recomb_sf"/>
</dbReference>
<dbReference type="PROSITE" id="PS51737">
    <property type="entry name" value="RECOMBINASE_DNA_BIND"/>
    <property type="match status" value="1"/>
</dbReference>
<accession>A0A7I7JTQ5</accession>
<organism evidence="1 2">
    <name type="scientific">Mycolicibacterium duvalii</name>
    <dbReference type="NCBI Taxonomy" id="39688"/>
    <lineage>
        <taxon>Bacteria</taxon>
        <taxon>Bacillati</taxon>
        <taxon>Actinomycetota</taxon>
        <taxon>Actinomycetes</taxon>
        <taxon>Mycobacteriales</taxon>
        <taxon>Mycobacteriaceae</taxon>
        <taxon>Mycolicibacterium</taxon>
    </lineage>
</organism>
<dbReference type="GO" id="GO:0003677">
    <property type="term" value="F:DNA binding"/>
    <property type="evidence" value="ECO:0007669"/>
    <property type="project" value="InterPro"/>
</dbReference>
<dbReference type="InterPro" id="IPR011109">
    <property type="entry name" value="DNA_bind_recombinase_dom"/>
</dbReference>
<evidence type="ECO:0000313" key="2">
    <source>
        <dbReference type="Proteomes" id="UP000467006"/>
    </source>
</evidence>
<sequence>MPTATRRAAVYLRISLDQTGEGLAVARQREQCQQIIEQRGWTAVAEFVDNSISASDARKNRPGYDALVKAYEAGRFDALVTYDLDRLTRQPRQLEDWVDAAEGKGLALVTANGEADLTTDAGRLFARIKMAVARSEVERKSARQKAAALQRAQLGRPPLGVRLTGYTPKGETVPEEAEMVRRIFKLFHSGESLKSTARILTADGVMARNGKPWNPSSVRDILTNPRYAGRAVYDGQVLEGVRGKWEALVADDVFDVVQARLSDPRRRTQQGTDRKHLGSGLYVCDECGARVTGFAGSQYRCKATHVNRVRAGVDQYVMDVVTERLSREDAAVLLARPDDALAPLVERSRELRDQLAAADADYDAGYIDGVRYHARTERVRAELEAVERDMRGHQTGTALDEVLGAPDPAAAFRDGSLMARRAVIEALCEVRLRKGRHGSKTFDPGTVVITWRS</sequence>
<dbReference type="CDD" id="cd00338">
    <property type="entry name" value="Ser_Recombinase"/>
    <property type="match status" value="1"/>
</dbReference>
<dbReference type="InterPro" id="IPR050639">
    <property type="entry name" value="SSR_resolvase"/>
</dbReference>
<dbReference type="PROSITE" id="PS51736">
    <property type="entry name" value="RECOMBINASES_3"/>
    <property type="match status" value="1"/>
</dbReference>
<dbReference type="EMBL" id="AP022563">
    <property type="protein sequence ID" value="BBX15236.1"/>
    <property type="molecule type" value="Genomic_DNA"/>
</dbReference>
<dbReference type="AlphaFoldDB" id="A0A7I7JTQ5"/>
<dbReference type="KEGG" id="mdu:MDUV_00960"/>
<dbReference type="Gene3D" id="3.90.1750.20">
    <property type="entry name" value="Putative Large Serine Recombinase, Chain B, Domain 2"/>
    <property type="match status" value="1"/>
</dbReference>
<reference evidence="1 2" key="1">
    <citation type="journal article" date="2019" name="Emerg. Microbes Infect.">
        <title>Comprehensive subspecies identification of 175 nontuberculous mycobacteria species based on 7547 genomic profiles.</title>
        <authorList>
            <person name="Matsumoto Y."/>
            <person name="Kinjo T."/>
            <person name="Motooka D."/>
            <person name="Nabeya D."/>
            <person name="Jung N."/>
            <person name="Uechi K."/>
            <person name="Horii T."/>
            <person name="Iida T."/>
            <person name="Fujita J."/>
            <person name="Nakamura S."/>
        </authorList>
    </citation>
    <scope>NUCLEOTIDE SEQUENCE [LARGE SCALE GENOMIC DNA]</scope>
    <source>
        <strain evidence="1 2">JCM 6396</strain>
    </source>
</reference>
<dbReference type="InterPro" id="IPR006119">
    <property type="entry name" value="Resolv_N"/>
</dbReference>
<proteinExistence type="predicted"/>
<dbReference type="Pfam" id="PF07508">
    <property type="entry name" value="Recombinase"/>
    <property type="match status" value="1"/>
</dbReference>
<dbReference type="SMART" id="SM00857">
    <property type="entry name" value="Resolvase"/>
    <property type="match status" value="1"/>
</dbReference>
<name>A0A7I7JTQ5_9MYCO</name>
<dbReference type="PANTHER" id="PTHR30461:SF23">
    <property type="entry name" value="DNA RECOMBINASE-RELATED"/>
    <property type="match status" value="1"/>
</dbReference>
<dbReference type="RefSeq" id="WP_098005231.1">
    <property type="nucleotide sequence ID" value="NZ_AP022563.1"/>
</dbReference>
<dbReference type="PANTHER" id="PTHR30461">
    <property type="entry name" value="DNA-INVERTASE FROM LAMBDOID PROPHAGE"/>
    <property type="match status" value="1"/>
</dbReference>